<dbReference type="Gene3D" id="3.40.50.300">
    <property type="entry name" value="P-loop containing nucleotide triphosphate hydrolases"/>
    <property type="match status" value="1"/>
</dbReference>
<dbReference type="InterPro" id="IPR002197">
    <property type="entry name" value="HTH_Fis"/>
</dbReference>
<dbReference type="PANTHER" id="PTHR32071:SF117">
    <property type="entry name" value="PTS-DEPENDENT DIHYDROXYACETONE KINASE OPERON REGULATORY PROTEIN-RELATED"/>
    <property type="match status" value="1"/>
</dbReference>
<evidence type="ECO:0000256" key="5">
    <source>
        <dbReference type="ARBA" id="ARBA00023163"/>
    </source>
</evidence>
<proteinExistence type="predicted"/>
<keyword evidence="4" id="KW-0238">DNA-binding</keyword>
<dbReference type="SUPFAM" id="SSF46689">
    <property type="entry name" value="Homeodomain-like"/>
    <property type="match status" value="1"/>
</dbReference>
<feature type="non-terminal residue" evidence="8">
    <location>
        <position position="1"/>
    </location>
</feature>
<dbReference type="InterPro" id="IPR002078">
    <property type="entry name" value="Sigma_54_int"/>
</dbReference>
<dbReference type="Proteomes" id="UP000013047">
    <property type="component" value="Unassembled WGS sequence"/>
</dbReference>
<organism evidence="8 9">
    <name type="scientific">Thauera phenylacetica B4P</name>
    <dbReference type="NCBI Taxonomy" id="1234382"/>
    <lineage>
        <taxon>Bacteria</taxon>
        <taxon>Pseudomonadati</taxon>
        <taxon>Pseudomonadota</taxon>
        <taxon>Betaproteobacteria</taxon>
        <taxon>Rhodocyclales</taxon>
        <taxon>Zoogloeaceae</taxon>
        <taxon>Thauera</taxon>
    </lineage>
</organism>
<dbReference type="InterPro" id="IPR025944">
    <property type="entry name" value="Sigma_54_int_dom_CS"/>
</dbReference>
<dbReference type="Gene3D" id="1.10.8.60">
    <property type="match status" value="1"/>
</dbReference>
<dbReference type="Pfam" id="PF02954">
    <property type="entry name" value="HTH_8"/>
    <property type="match status" value="1"/>
</dbReference>
<dbReference type="PRINTS" id="PR01590">
    <property type="entry name" value="HTHFIS"/>
</dbReference>
<feature type="compositionally biased region" description="Acidic residues" evidence="6">
    <location>
        <begin position="314"/>
        <end position="325"/>
    </location>
</feature>
<dbReference type="SMART" id="SM00382">
    <property type="entry name" value="AAA"/>
    <property type="match status" value="1"/>
</dbReference>
<dbReference type="InterPro" id="IPR003593">
    <property type="entry name" value="AAA+_ATPase"/>
</dbReference>
<dbReference type="Pfam" id="PF25601">
    <property type="entry name" value="AAA_lid_14"/>
    <property type="match status" value="1"/>
</dbReference>
<evidence type="ECO:0000259" key="7">
    <source>
        <dbReference type="PROSITE" id="PS50045"/>
    </source>
</evidence>
<gene>
    <name evidence="8" type="ORF">C667_23399</name>
</gene>
<keyword evidence="9" id="KW-1185">Reference proteome</keyword>
<dbReference type="InterPro" id="IPR025943">
    <property type="entry name" value="Sigma_54_int_dom_ATP-bd_2"/>
</dbReference>
<dbReference type="InterPro" id="IPR009057">
    <property type="entry name" value="Homeodomain-like_sf"/>
</dbReference>
<dbReference type="FunFam" id="3.40.50.300:FF:000006">
    <property type="entry name" value="DNA-binding transcriptional regulator NtrC"/>
    <property type="match status" value="1"/>
</dbReference>
<keyword evidence="2" id="KW-0067">ATP-binding</keyword>
<accession>N6Z5K9</accession>
<feature type="domain" description="Sigma-54 factor interaction" evidence="7">
    <location>
        <begin position="1"/>
        <end position="220"/>
    </location>
</feature>
<evidence type="ECO:0000256" key="4">
    <source>
        <dbReference type="ARBA" id="ARBA00023125"/>
    </source>
</evidence>
<keyword evidence="3" id="KW-0805">Transcription regulation</keyword>
<evidence type="ECO:0000256" key="6">
    <source>
        <dbReference type="SAM" id="MobiDB-lite"/>
    </source>
</evidence>
<dbReference type="InterPro" id="IPR027417">
    <property type="entry name" value="P-loop_NTPase"/>
</dbReference>
<dbReference type="Gene3D" id="1.10.10.60">
    <property type="entry name" value="Homeodomain-like"/>
    <property type="match status" value="1"/>
</dbReference>
<dbReference type="GO" id="GO:0043565">
    <property type="term" value="F:sequence-specific DNA binding"/>
    <property type="evidence" value="ECO:0007669"/>
    <property type="project" value="InterPro"/>
</dbReference>
<evidence type="ECO:0000313" key="8">
    <source>
        <dbReference type="EMBL" id="ENO89703.1"/>
    </source>
</evidence>
<dbReference type="PROSITE" id="PS50045">
    <property type="entry name" value="SIGMA54_INTERACT_4"/>
    <property type="match status" value="1"/>
</dbReference>
<keyword evidence="5" id="KW-0804">Transcription</keyword>
<evidence type="ECO:0000313" key="9">
    <source>
        <dbReference type="Proteomes" id="UP000013047"/>
    </source>
</evidence>
<evidence type="ECO:0000256" key="3">
    <source>
        <dbReference type="ARBA" id="ARBA00023015"/>
    </source>
</evidence>
<dbReference type="PANTHER" id="PTHR32071">
    <property type="entry name" value="TRANSCRIPTIONAL REGULATORY PROTEIN"/>
    <property type="match status" value="1"/>
</dbReference>
<feature type="region of interest" description="Disordered" evidence="6">
    <location>
        <begin position="310"/>
        <end position="335"/>
    </location>
</feature>
<dbReference type="PROSITE" id="PS00676">
    <property type="entry name" value="SIGMA54_INTERACT_2"/>
    <property type="match status" value="1"/>
</dbReference>
<dbReference type="PROSITE" id="PS00688">
    <property type="entry name" value="SIGMA54_INTERACT_3"/>
    <property type="match status" value="1"/>
</dbReference>
<dbReference type="Pfam" id="PF00158">
    <property type="entry name" value="Sigma54_activat"/>
    <property type="match status" value="1"/>
</dbReference>
<dbReference type="PROSITE" id="PS00675">
    <property type="entry name" value="SIGMA54_INTERACT_1"/>
    <property type="match status" value="1"/>
</dbReference>
<evidence type="ECO:0000256" key="2">
    <source>
        <dbReference type="ARBA" id="ARBA00022840"/>
    </source>
</evidence>
<dbReference type="RefSeq" id="WP_004388971.1">
    <property type="nucleotide sequence ID" value="NZ_AMXF01000460.1"/>
</dbReference>
<dbReference type="CDD" id="cd00009">
    <property type="entry name" value="AAA"/>
    <property type="match status" value="1"/>
</dbReference>
<dbReference type="SUPFAM" id="SSF52540">
    <property type="entry name" value="P-loop containing nucleoside triphosphate hydrolases"/>
    <property type="match status" value="1"/>
</dbReference>
<protein>
    <submittedName>
        <fullName evidence="8">Hydrogenase transcriptional regulatory protein</fullName>
    </submittedName>
</protein>
<evidence type="ECO:0000256" key="1">
    <source>
        <dbReference type="ARBA" id="ARBA00022741"/>
    </source>
</evidence>
<sequence>ICALVDKVAGYDIPVLLTGESGTGKELLARALHYGSPRESGAFVVENCGALPDTLLESELFGARRGAYTGATEDREGLFRQASGGSILLDEIGETSAAFQVKLLRVLQEGEVRPVGAPRPVAVDVRVIAATNRDLEEEVRSGRFREDLYYRLAAITVRVPPLRERPMDIPLIAQHYLQDNAAALGLAFEALDAEIVERLCAYRWPGNVRELRNEVLRMIALAEGPRLSAAHLSPRVLHAAGAAEEAASLSWLGGLEGDLRSRLEALEAKIVHASLIRHRWNKTRTAAELGLSRVGLRAKLVRWGLERAGAAEDGAAEDGAEDANEAVEGGGGVAS</sequence>
<name>N6Z5K9_9RHOO</name>
<comment type="caution">
    <text evidence="8">The sequence shown here is derived from an EMBL/GenBank/DDBJ whole genome shotgun (WGS) entry which is preliminary data.</text>
</comment>
<dbReference type="InterPro" id="IPR058031">
    <property type="entry name" value="AAA_lid_NorR"/>
</dbReference>
<dbReference type="OrthoDB" id="9761705at2"/>
<dbReference type="GO" id="GO:0005524">
    <property type="term" value="F:ATP binding"/>
    <property type="evidence" value="ECO:0007669"/>
    <property type="project" value="UniProtKB-KW"/>
</dbReference>
<dbReference type="GO" id="GO:0006355">
    <property type="term" value="P:regulation of DNA-templated transcription"/>
    <property type="evidence" value="ECO:0007669"/>
    <property type="project" value="InterPro"/>
</dbReference>
<dbReference type="AlphaFoldDB" id="N6Z5K9"/>
<dbReference type="EMBL" id="AMXF01000460">
    <property type="protein sequence ID" value="ENO89703.1"/>
    <property type="molecule type" value="Genomic_DNA"/>
</dbReference>
<reference evidence="8 9" key="1">
    <citation type="submission" date="2012-09" db="EMBL/GenBank/DDBJ databases">
        <title>Draft Genome Sequences of 6 Strains from Genus Thauera.</title>
        <authorList>
            <person name="Liu B."/>
            <person name="Shapleigh J.P."/>
            <person name="Frostegard A.H."/>
        </authorList>
    </citation>
    <scope>NUCLEOTIDE SEQUENCE [LARGE SCALE GENOMIC DNA]</scope>
    <source>
        <strain evidence="8 9">B4P</strain>
    </source>
</reference>
<dbReference type="InterPro" id="IPR025662">
    <property type="entry name" value="Sigma_54_int_dom_ATP-bd_1"/>
</dbReference>
<keyword evidence="1" id="KW-0547">Nucleotide-binding</keyword>